<dbReference type="InterPro" id="IPR044855">
    <property type="entry name" value="CoA-Trfase_III_dom3_sf"/>
</dbReference>
<gene>
    <name evidence="1" type="ORF">UFOPK3423_00407</name>
</gene>
<dbReference type="Gene3D" id="3.40.50.10540">
    <property type="entry name" value="Crotonobetainyl-coa:carnitine coa-transferase, domain 1"/>
    <property type="match status" value="1"/>
</dbReference>
<dbReference type="Pfam" id="PF02515">
    <property type="entry name" value="CoA_transf_3"/>
    <property type="match status" value="1"/>
</dbReference>
<dbReference type="EMBL" id="CAFBLQ010000029">
    <property type="protein sequence ID" value="CAB4864294.1"/>
    <property type="molecule type" value="Genomic_DNA"/>
</dbReference>
<evidence type="ECO:0000313" key="1">
    <source>
        <dbReference type="EMBL" id="CAB4864294.1"/>
    </source>
</evidence>
<name>A0A6J7D5N0_9ZZZZ</name>
<organism evidence="1">
    <name type="scientific">freshwater metagenome</name>
    <dbReference type="NCBI Taxonomy" id="449393"/>
    <lineage>
        <taxon>unclassified sequences</taxon>
        <taxon>metagenomes</taxon>
        <taxon>ecological metagenomes</taxon>
    </lineage>
</organism>
<accession>A0A6J7D5N0</accession>
<dbReference type="InterPro" id="IPR023606">
    <property type="entry name" value="CoA-Trfase_III_dom_1_sf"/>
</dbReference>
<dbReference type="Gene3D" id="3.30.1540.10">
    <property type="entry name" value="formyl-coa transferase, domain 3"/>
    <property type="match status" value="1"/>
</dbReference>
<dbReference type="GO" id="GO:0003824">
    <property type="term" value="F:catalytic activity"/>
    <property type="evidence" value="ECO:0007669"/>
    <property type="project" value="InterPro"/>
</dbReference>
<dbReference type="AlphaFoldDB" id="A0A6J7D5N0"/>
<sequence length="339" mass="36198">MSDWQPLAGITVVDLSQQLPGPFASLLLRTLGATIIKVEPLGGEVAREVDPPMYQRINAGKEIVFLDLKSDAGRERLHELVAAADVFLEGFRPGVAARLSADWETLSTLNPRLVYVSLSGFGTSGPMVTVPGHDLNFLAVAGGLPAGLPESDALIRVPWVDLASATNAALLIVTALHDRAATGIGRRLELALLDAAVVWSNTKLPRPGTEGAYGVLATGDGQRVAISILENPMWERCCTAFGWSDWAQDPELADTVGRRDRAAEIADRVRAEIGSRTMAELDAIAAEHDLPFTRVNDTAEVPFDPQITARGLFPDAGHWRPLGPAAPAIAIALDEESHS</sequence>
<dbReference type="PANTHER" id="PTHR48228:SF5">
    <property type="entry name" value="ALPHA-METHYLACYL-COA RACEMASE"/>
    <property type="match status" value="1"/>
</dbReference>
<dbReference type="SUPFAM" id="SSF89796">
    <property type="entry name" value="CoA-transferase family III (CaiB/BaiF)"/>
    <property type="match status" value="1"/>
</dbReference>
<dbReference type="PANTHER" id="PTHR48228">
    <property type="entry name" value="SUCCINYL-COA--D-CITRAMALATE COA-TRANSFERASE"/>
    <property type="match status" value="1"/>
</dbReference>
<dbReference type="InterPro" id="IPR050509">
    <property type="entry name" value="CoA-transferase_III"/>
</dbReference>
<proteinExistence type="predicted"/>
<protein>
    <submittedName>
        <fullName evidence="1">Unannotated protein</fullName>
    </submittedName>
</protein>
<reference evidence="1" key="1">
    <citation type="submission" date="2020-05" db="EMBL/GenBank/DDBJ databases">
        <authorList>
            <person name="Chiriac C."/>
            <person name="Salcher M."/>
            <person name="Ghai R."/>
            <person name="Kavagutti S V."/>
        </authorList>
    </citation>
    <scope>NUCLEOTIDE SEQUENCE</scope>
</reference>
<dbReference type="InterPro" id="IPR003673">
    <property type="entry name" value="CoA-Trfase_fam_III"/>
</dbReference>